<name>A0ABS4H7S7_9BACL</name>
<dbReference type="EMBL" id="JAGGKP010000018">
    <property type="protein sequence ID" value="MBP1938584.1"/>
    <property type="molecule type" value="Genomic_DNA"/>
</dbReference>
<protein>
    <submittedName>
        <fullName evidence="1">Uncharacterized protein</fullName>
    </submittedName>
</protein>
<gene>
    <name evidence="1" type="ORF">J2Z20_003524</name>
</gene>
<accession>A0ABS4H7S7</accession>
<sequence>MDQRIQVDQHQLAEAWQQTLPDTLQPGDRAQVKADEANPQGLRIHIDTAGHTHYSFDFECAYLDSREVHVNLVDVERDGRTIDERSEHIQQLAEDYTRHIHECAQTLHYLTKQ</sequence>
<reference evidence="1 2" key="1">
    <citation type="submission" date="2021-03" db="EMBL/GenBank/DDBJ databases">
        <title>Genomic Encyclopedia of Type Strains, Phase IV (KMG-IV): sequencing the most valuable type-strain genomes for metagenomic binning, comparative biology and taxonomic classification.</title>
        <authorList>
            <person name="Goeker M."/>
        </authorList>
    </citation>
    <scope>NUCLEOTIDE SEQUENCE [LARGE SCALE GENOMIC DNA]</scope>
    <source>
        <strain evidence="1 2">DSM 23491</strain>
    </source>
</reference>
<proteinExistence type="predicted"/>
<comment type="caution">
    <text evidence="1">The sequence shown here is derived from an EMBL/GenBank/DDBJ whole genome shotgun (WGS) entry which is preliminary data.</text>
</comment>
<dbReference type="Proteomes" id="UP001519273">
    <property type="component" value="Unassembled WGS sequence"/>
</dbReference>
<evidence type="ECO:0000313" key="2">
    <source>
        <dbReference type="Proteomes" id="UP001519273"/>
    </source>
</evidence>
<organism evidence="1 2">
    <name type="scientific">Paenibacillus sediminis</name>
    <dbReference type="NCBI Taxonomy" id="664909"/>
    <lineage>
        <taxon>Bacteria</taxon>
        <taxon>Bacillati</taxon>
        <taxon>Bacillota</taxon>
        <taxon>Bacilli</taxon>
        <taxon>Bacillales</taxon>
        <taxon>Paenibacillaceae</taxon>
        <taxon>Paenibacillus</taxon>
    </lineage>
</organism>
<evidence type="ECO:0000313" key="1">
    <source>
        <dbReference type="EMBL" id="MBP1938584.1"/>
    </source>
</evidence>
<dbReference type="RefSeq" id="WP_209853202.1">
    <property type="nucleotide sequence ID" value="NZ_CBCRVE010000018.1"/>
</dbReference>
<keyword evidence="2" id="KW-1185">Reference proteome</keyword>